<dbReference type="PROSITE" id="PS50994">
    <property type="entry name" value="INTEGRASE"/>
    <property type="match status" value="1"/>
</dbReference>
<dbReference type="SUPFAM" id="SSF53098">
    <property type="entry name" value="Ribonuclease H-like"/>
    <property type="match status" value="1"/>
</dbReference>
<evidence type="ECO:0000256" key="1">
    <source>
        <dbReference type="ARBA" id="ARBA00002286"/>
    </source>
</evidence>
<name>A0ABR7KEI7_9FIRM</name>
<reference evidence="3 4" key="1">
    <citation type="submission" date="2020-08" db="EMBL/GenBank/DDBJ databases">
        <authorList>
            <person name="Liu C."/>
            <person name="Sun Q."/>
        </authorList>
    </citation>
    <scope>NUCLEOTIDE SEQUENCE [LARGE SCALE GENOMIC DNA]</scope>
    <source>
        <strain evidence="3 4">NSJ-22</strain>
    </source>
</reference>
<proteinExistence type="predicted"/>
<comment type="function">
    <text evidence="1">Involved in the transposition of the insertion sequence.</text>
</comment>
<accession>A0ABR7KEI7</accession>
<dbReference type="InterPro" id="IPR050900">
    <property type="entry name" value="Transposase_IS3/IS150/IS904"/>
</dbReference>
<dbReference type="InterPro" id="IPR025948">
    <property type="entry name" value="HTH-like_dom"/>
</dbReference>
<evidence type="ECO:0000259" key="2">
    <source>
        <dbReference type="PROSITE" id="PS50994"/>
    </source>
</evidence>
<dbReference type="Pfam" id="PF13276">
    <property type="entry name" value="HTH_21"/>
    <property type="match status" value="1"/>
</dbReference>
<gene>
    <name evidence="3" type="ORF">H8909_13250</name>
</gene>
<protein>
    <submittedName>
        <fullName evidence="3">IS3 family transposase</fullName>
    </submittedName>
</protein>
<dbReference type="InterPro" id="IPR036397">
    <property type="entry name" value="RNaseH_sf"/>
</dbReference>
<dbReference type="Proteomes" id="UP000603474">
    <property type="component" value="Unassembled WGS sequence"/>
</dbReference>
<evidence type="ECO:0000313" key="4">
    <source>
        <dbReference type="Proteomes" id="UP000603474"/>
    </source>
</evidence>
<dbReference type="Pfam" id="PF00665">
    <property type="entry name" value="rve"/>
    <property type="match status" value="1"/>
</dbReference>
<keyword evidence="4" id="KW-1185">Reference proteome</keyword>
<dbReference type="InterPro" id="IPR001584">
    <property type="entry name" value="Integrase_cat-core"/>
</dbReference>
<evidence type="ECO:0000313" key="3">
    <source>
        <dbReference type="EMBL" id="MBC6011146.1"/>
    </source>
</evidence>
<dbReference type="Gene3D" id="3.30.420.10">
    <property type="entry name" value="Ribonuclease H-like superfamily/Ribonuclease H"/>
    <property type="match status" value="1"/>
</dbReference>
<organism evidence="3 4">
    <name type="scientific">Catenibacterium faecis</name>
    <dbReference type="NCBI Taxonomy" id="2764323"/>
    <lineage>
        <taxon>Bacteria</taxon>
        <taxon>Bacillati</taxon>
        <taxon>Bacillota</taxon>
        <taxon>Erysipelotrichia</taxon>
        <taxon>Erysipelotrichales</taxon>
        <taxon>Coprobacillaceae</taxon>
        <taxon>Catenibacterium</taxon>
    </lineage>
</organism>
<dbReference type="EMBL" id="JACRWG010000161">
    <property type="protein sequence ID" value="MBC6011146.1"/>
    <property type="molecule type" value="Genomic_DNA"/>
</dbReference>
<dbReference type="PANTHER" id="PTHR46889:SF4">
    <property type="entry name" value="TRANSPOSASE INSO FOR INSERTION SEQUENCE ELEMENT IS911B-RELATED"/>
    <property type="match status" value="1"/>
</dbReference>
<comment type="caution">
    <text evidence="3">The sequence shown here is derived from an EMBL/GenBank/DDBJ whole genome shotgun (WGS) entry which is preliminary data.</text>
</comment>
<feature type="non-terminal residue" evidence="3">
    <location>
        <position position="157"/>
    </location>
</feature>
<feature type="domain" description="Integrase catalytic" evidence="2">
    <location>
        <begin position="105"/>
        <end position="157"/>
    </location>
</feature>
<dbReference type="InterPro" id="IPR012337">
    <property type="entry name" value="RNaseH-like_sf"/>
</dbReference>
<sequence length="157" mass="18939">MLEILGVKRANYYKWLRRNKSERDLENEELADFIRKYDEKFNHTLGYRMMTDRINRDENKNYNDKQVYKAMKILGIKSIIRPKRRSCTVRKSNNTAKNNLKRDFNASRPNEKWVTDVTEFKYGKNNENKLYLSLILDLYDRYPVGYAISDHNDNKLV</sequence>
<dbReference type="PANTHER" id="PTHR46889">
    <property type="entry name" value="TRANSPOSASE INSF FOR INSERTION SEQUENCE IS3B-RELATED"/>
    <property type="match status" value="1"/>
</dbReference>
<dbReference type="RefSeq" id="WP_187013160.1">
    <property type="nucleotide sequence ID" value="NZ_JACRWG010000161.1"/>
</dbReference>